<dbReference type="Proteomes" id="UP000663874">
    <property type="component" value="Unassembled WGS sequence"/>
</dbReference>
<feature type="non-terminal residue" evidence="1">
    <location>
        <position position="1"/>
    </location>
</feature>
<sequence length="31" mass="3492">LHVIVIDKLSDAIMHLYSHTSDTIGLADHLY</sequence>
<comment type="caution">
    <text evidence="1">The sequence shown here is derived from an EMBL/GenBank/DDBJ whole genome shotgun (WGS) entry which is preliminary data.</text>
</comment>
<dbReference type="AlphaFoldDB" id="A0A820AKZ1"/>
<dbReference type="EMBL" id="CAJOBE010015696">
    <property type="protein sequence ID" value="CAF4192499.1"/>
    <property type="molecule type" value="Genomic_DNA"/>
</dbReference>
<protein>
    <submittedName>
        <fullName evidence="1">Uncharacterized protein</fullName>
    </submittedName>
</protein>
<organism evidence="1 2">
    <name type="scientific">Rotaria sordida</name>
    <dbReference type="NCBI Taxonomy" id="392033"/>
    <lineage>
        <taxon>Eukaryota</taxon>
        <taxon>Metazoa</taxon>
        <taxon>Spiralia</taxon>
        <taxon>Gnathifera</taxon>
        <taxon>Rotifera</taxon>
        <taxon>Eurotatoria</taxon>
        <taxon>Bdelloidea</taxon>
        <taxon>Philodinida</taxon>
        <taxon>Philodinidae</taxon>
        <taxon>Rotaria</taxon>
    </lineage>
</organism>
<evidence type="ECO:0000313" key="2">
    <source>
        <dbReference type="Proteomes" id="UP000663874"/>
    </source>
</evidence>
<proteinExistence type="predicted"/>
<accession>A0A820AKZ1</accession>
<name>A0A820AKZ1_9BILA</name>
<evidence type="ECO:0000313" key="1">
    <source>
        <dbReference type="EMBL" id="CAF4192499.1"/>
    </source>
</evidence>
<gene>
    <name evidence="1" type="ORF">FNK824_LOCUS35827</name>
</gene>
<reference evidence="1" key="1">
    <citation type="submission" date="2021-02" db="EMBL/GenBank/DDBJ databases">
        <authorList>
            <person name="Nowell W R."/>
        </authorList>
    </citation>
    <scope>NUCLEOTIDE SEQUENCE</scope>
</reference>